<feature type="domain" description="Toprim" evidence="15">
    <location>
        <begin position="262"/>
        <end position="343"/>
    </location>
</feature>
<comment type="function">
    <text evidence="12 13">RNA polymerase that catalyzes the synthesis of short RNA molecules used as primers for DNA polymerase during DNA replication.</text>
</comment>
<dbReference type="CDD" id="cd03364">
    <property type="entry name" value="TOPRIM_DnaG_primases"/>
    <property type="match status" value="1"/>
</dbReference>
<dbReference type="Pfam" id="PF08275">
    <property type="entry name" value="DNAG_N"/>
    <property type="match status" value="1"/>
</dbReference>
<dbReference type="GO" id="GO:0008270">
    <property type="term" value="F:zinc ion binding"/>
    <property type="evidence" value="ECO:0007669"/>
    <property type="project" value="UniProtKB-UniRule"/>
</dbReference>
<proteinExistence type="inferred from homology"/>
<evidence type="ECO:0000256" key="4">
    <source>
        <dbReference type="ARBA" id="ARBA00022695"/>
    </source>
</evidence>
<keyword evidence="17" id="KW-1185">Reference proteome</keyword>
<dbReference type="InterPro" id="IPR013264">
    <property type="entry name" value="DNAG_N"/>
</dbReference>
<evidence type="ECO:0000256" key="2">
    <source>
        <dbReference type="ARBA" id="ARBA00022515"/>
    </source>
</evidence>
<evidence type="ECO:0000256" key="1">
    <source>
        <dbReference type="ARBA" id="ARBA00022478"/>
    </source>
</evidence>
<dbReference type="GO" id="GO:0003677">
    <property type="term" value="F:DNA binding"/>
    <property type="evidence" value="ECO:0007669"/>
    <property type="project" value="UniProtKB-KW"/>
</dbReference>
<keyword evidence="4 12" id="KW-0548">Nucleotidyltransferase</keyword>
<keyword evidence="5 12" id="KW-0235">DNA replication</keyword>
<keyword evidence="9" id="KW-0460">Magnesium</keyword>
<keyword evidence="10 12" id="KW-0238">DNA-binding</keyword>
<accession>A0A937DFK5</accession>
<dbReference type="Pfam" id="PF13155">
    <property type="entry name" value="Toprim_2"/>
    <property type="match status" value="1"/>
</dbReference>
<dbReference type="InterPro" id="IPR030846">
    <property type="entry name" value="DnaG_bac"/>
</dbReference>
<evidence type="ECO:0000256" key="3">
    <source>
        <dbReference type="ARBA" id="ARBA00022679"/>
    </source>
</evidence>
<dbReference type="FunFam" id="3.90.580.10:FF:000001">
    <property type="entry name" value="DNA primase"/>
    <property type="match status" value="1"/>
</dbReference>
<keyword evidence="3 12" id="KW-0808">Transferase</keyword>
<gene>
    <name evidence="12 16" type="primary">dnaG</name>
    <name evidence="16" type="ORF">JKP34_13655</name>
</gene>
<keyword evidence="6 12" id="KW-0479">Metal-binding</keyword>
<dbReference type="RefSeq" id="WP_201922538.1">
    <property type="nucleotide sequence ID" value="NZ_JAERQG010000003.1"/>
</dbReference>
<comment type="subunit">
    <text evidence="12">Monomer. Interacts with DnaB.</text>
</comment>
<comment type="similarity">
    <text evidence="12 13">Belongs to the DnaG primase family.</text>
</comment>
<comment type="caution">
    <text evidence="16">The sequence shown here is derived from an EMBL/GenBank/DDBJ whole genome shotgun (WGS) entry which is preliminary data.</text>
</comment>
<evidence type="ECO:0000313" key="17">
    <source>
        <dbReference type="Proteomes" id="UP000642920"/>
    </source>
</evidence>
<evidence type="ECO:0000256" key="11">
    <source>
        <dbReference type="ARBA" id="ARBA00023163"/>
    </source>
</evidence>
<evidence type="ECO:0000256" key="14">
    <source>
        <dbReference type="PIRSR" id="PIRSR002811-1"/>
    </source>
</evidence>
<dbReference type="SUPFAM" id="SSF57783">
    <property type="entry name" value="Zinc beta-ribbon"/>
    <property type="match status" value="1"/>
</dbReference>
<keyword evidence="11 12" id="KW-0804">Transcription</keyword>
<dbReference type="FunFam" id="3.40.1360.10:FF:000002">
    <property type="entry name" value="DNA primase"/>
    <property type="match status" value="1"/>
</dbReference>
<dbReference type="InterPro" id="IPR019475">
    <property type="entry name" value="DNA_primase_DnaB-bd"/>
</dbReference>
<keyword evidence="7 12" id="KW-0863">Zinc-finger</keyword>
<sequence length="642" mass="73762">MNLSQNTISEVQDRADIEEVVGDYVSLKKKGQNLWACCPFHNEKTPSFSVAPNKGIYKCFGCGKAGDAIQFIMDLEGLSFPEAIKQLAEKYGIEIEEDERLPEQQEAYNEKESLYIVLNYATNYYKDLLHNHEEGKSIGLSYFKERGFSKQTIEKFNLGYALNSWDGLLKAAQSAGHSEELLEKSGLIIKKEETDKVYDRFRNRVIFPVHSISGKPIAFGARILIKDKKQPKYINSPETPVYHKSEVLYGMYQAKQTIRNEDNCFLVEGYTDVISLHQSGVENVVASSGTSLTTNQIQLISRYTKNITVLFDGDTAGIKASLRGIDLILEGGLNVKVVLFPDGEDPDSYSQRLGDEAFKKYLEDNAKDFIRFKSDLLLEDTKKDPIRKAETIQEIVRSISKIPDPVKRAIYVKETSEILEIDEAILVAEQNKIILREKQVKGDITKQQANNLSHNYSQASEQIQKKYSPFEVAALQEKESIRLLLSYGDLPLAEETTLIQYLINEFKSTEFIHPVYKRIFEDFKNYLNKGEILNEAHFIKNGDEEIRKAIFSLFTDRYELSENWEKKFQIYTIHERHILNDSAFTHVLRLKHRSILHLLDLNVQKLRETDSLIEEEKILRYQMQLNEAKREIGDLLGMVVVK</sequence>
<organism evidence="16 17">
    <name type="scientific">Marivirga atlantica</name>
    <dbReference type="NCBI Taxonomy" id="1548457"/>
    <lineage>
        <taxon>Bacteria</taxon>
        <taxon>Pseudomonadati</taxon>
        <taxon>Bacteroidota</taxon>
        <taxon>Cytophagia</taxon>
        <taxon>Cytophagales</taxon>
        <taxon>Marivirgaceae</taxon>
        <taxon>Marivirga</taxon>
    </lineage>
</organism>
<keyword evidence="1 12" id="KW-0240">DNA-directed RNA polymerase</keyword>
<dbReference type="Gene3D" id="3.90.980.10">
    <property type="entry name" value="DNA primase, catalytic core, N-terminal domain"/>
    <property type="match status" value="1"/>
</dbReference>
<evidence type="ECO:0000256" key="13">
    <source>
        <dbReference type="PIRNR" id="PIRNR002811"/>
    </source>
</evidence>
<feature type="zinc finger region" description="CHC2-type" evidence="12 14">
    <location>
        <begin position="38"/>
        <end position="62"/>
    </location>
</feature>
<reference evidence="16" key="1">
    <citation type="submission" date="2021-01" db="EMBL/GenBank/DDBJ databases">
        <title>Marivirga sp. nov., isolated from intertidal surface sediments.</title>
        <authorList>
            <person name="Zhang M."/>
        </authorList>
    </citation>
    <scope>NUCLEOTIDE SEQUENCE</scope>
    <source>
        <strain evidence="16">SM1354</strain>
    </source>
</reference>
<comment type="catalytic activity">
    <reaction evidence="12">
        <text>ssDNA + n NTP = ssDNA/pppN(pN)n-1 hybrid + (n-1) diphosphate.</text>
        <dbReference type="EC" id="2.7.7.101"/>
    </reaction>
</comment>
<dbReference type="EC" id="2.7.7.101" evidence="12"/>
<evidence type="ECO:0000256" key="8">
    <source>
        <dbReference type="ARBA" id="ARBA00022833"/>
    </source>
</evidence>
<evidence type="ECO:0000256" key="5">
    <source>
        <dbReference type="ARBA" id="ARBA00022705"/>
    </source>
</evidence>
<dbReference type="Gene3D" id="3.90.580.10">
    <property type="entry name" value="Zinc finger, CHC2-type domain"/>
    <property type="match status" value="1"/>
</dbReference>
<dbReference type="GO" id="GO:0006269">
    <property type="term" value="P:DNA replication, synthesis of primer"/>
    <property type="evidence" value="ECO:0007669"/>
    <property type="project" value="UniProtKB-UniRule"/>
</dbReference>
<dbReference type="PROSITE" id="PS50880">
    <property type="entry name" value="TOPRIM"/>
    <property type="match status" value="1"/>
</dbReference>
<comment type="domain">
    <text evidence="12">Contains an N-terminal zinc-binding domain, a central core domain that contains the primase activity, and a C-terminal DnaB-binding domain.</text>
</comment>
<dbReference type="PANTHER" id="PTHR30313:SF2">
    <property type="entry name" value="DNA PRIMASE"/>
    <property type="match status" value="1"/>
</dbReference>
<evidence type="ECO:0000256" key="6">
    <source>
        <dbReference type="ARBA" id="ARBA00022723"/>
    </source>
</evidence>
<dbReference type="PIRSF" id="PIRSF002811">
    <property type="entry name" value="DnaG"/>
    <property type="match status" value="1"/>
</dbReference>
<dbReference type="PANTHER" id="PTHR30313">
    <property type="entry name" value="DNA PRIMASE"/>
    <property type="match status" value="1"/>
</dbReference>
<keyword evidence="2 12" id="KW-0639">Primosome</keyword>
<dbReference type="Pfam" id="PF01807">
    <property type="entry name" value="Zn_ribbon_DnaG"/>
    <property type="match status" value="1"/>
</dbReference>
<dbReference type="SUPFAM" id="SSF56731">
    <property type="entry name" value="DNA primase core"/>
    <property type="match status" value="1"/>
</dbReference>
<dbReference type="GO" id="GO:0000428">
    <property type="term" value="C:DNA-directed RNA polymerase complex"/>
    <property type="evidence" value="ECO:0007669"/>
    <property type="project" value="UniProtKB-KW"/>
</dbReference>
<dbReference type="Proteomes" id="UP000642920">
    <property type="component" value="Unassembled WGS sequence"/>
</dbReference>
<comment type="cofactor">
    <cofactor evidence="12 13 14">
        <name>Zn(2+)</name>
        <dbReference type="ChEBI" id="CHEBI:29105"/>
    </cofactor>
    <text evidence="12 13 14">Binds 1 zinc ion per monomer.</text>
</comment>
<dbReference type="GO" id="GO:0003899">
    <property type="term" value="F:DNA-directed RNA polymerase activity"/>
    <property type="evidence" value="ECO:0007669"/>
    <property type="project" value="UniProtKB-UniRule"/>
</dbReference>
<dbReference type="InterPro" id="IPR050219">
    <property type="entry name" value="DnaG_primase"/>
</dbReference>
<name>A0A937DFK5_9BACT</name>
<evidence type="ECO:0000256" key="9">
    <source>
        <dbReference type="ARBA" id="ARBA00022842"/>
    </source>
</evidence>
<keyword evidence="8 12" id="KW-0862">Zinc</keyword>
<dbReference type="EMBL" id="JAERQG010000003">
    <property type="protein sequence ID" value="MBL0766307.1"/>
    <property type="molecule type" value="Genomic_DNA"/>
</dbReference>
<dbReference type="AlphaFoldDB" id="A0A937DFK5"/>
<evidence type="ECO:0000259" key="15">
    <source>
        <dbReference type="PROSITE" id="PS50880"/>
    </source>
</evidence>
<dbReference type="InterPro" id="IPR034151">
    <property type="entry name" value="TOPRIM_DnaG_bac"/>
</dbReference>
<evidence type="ECO:0000256" key="7">
    <source>
        <dbReference type="ARBA" id="ARBA00022771"/>
    </source>
</evidence>
<evidence type="ECO:0000256" key="12">
    <source>
        <dbReference type="HAMAP-Rule" id="MF_00974"/>
    </source>
</evidence>
<dbReference type="SMART" id="SM00400">
    <property type="entry name" value="ZnF_CHCC"/>
    <property type="match status" value="1"/>
</dbReference>
<dbReference type="NCBIfam" id="TIGR01391">
    <property type="entry name" value="dnaG"/>
    <property type="match status" value="1"/>
</dbReference>
<dbReference type="InterPro" id="IPR006295">
    <property type="entry name" value="DNA_primase_DnaG"/>
</dbReference>
<dbReference type="HAMAP" id="MF_00974">
    <property type="entry name" value="DNA_primase_DnaG"/>
    <property type="match status" value="1"/>
</dbReference>
<dbReference type="InterPro" id="IPR002694">
    <property type="entry name" value="Znf_CHC2"/>
</dbReference>
<dbReference type="InterPro" id="IPR006171">
    <property type="entry name" value="TOPRIM_dom"/>
</dbReference>
<dbReference type="InterPro" id="IPR037068">
    <property type="entry name" value="DNA_primase_core_N_sf"/>
</dbReference>
<evidence type="ECO:0000313" key="16">
    <source>
        <dbReference type="EMBL" id="MBL0766307.1"/>
    </source>
</evidence>
<dbReference type="Pfam" id="PF10410">
    <property type="entry name" value="DnaB_bind"/>
    <property type="match status" value="1"/>
</dbReference>
<protein>
    <recommendedName>
        <fullName evidence="12 13">DNA primase</fullName>
        <ecNumber evidence="12">2.7.7.101</ecNumber>
    </recommendedName>
</protein>
<dbReference type="InterPro" id="IPR036977">
    <property type="entry name" value="DNA_primase_Znf_CHC2"/>
</dbReference>
<dbReference type="GO" id="GO:1990077">
    <property type="term" value="C:primosome complex"/>
    <property type="evidence" value="ECO:0007669"/>
    <property type="project" value="UniProtKB-KW"/>
</dbReference>
<dbReference type="Gene3D" id="3.40.1360.10">
    <property type="match status" value="1"/>
</dbReference>
<dbReference type="SMART" id="SM00493">
    <property type="entry name" value="TOPRIM"/>
    <property type="match status" value="1"/>
</dbReference>
<dbReference type="GO" id="GO:0005737">
    <property type="term" value="C:cytoplasm"/>
    <property type="evidence" value="ECO:0007669"/>
    <property type="project" value="TreeGrafter"/>
</dbReference>
<evidence type="ECO:0000256" key="10">
    <source>
        <dbReference type="ARBA" id="ARBA00023125"/>
    </source>
</evidence>